<dbReference type="InterPro" id="IPR027417">
    <property type="entry name" value="P-loop_NTPase"/>
</dbReference>
<dbReference type="InterPro" id="IPR052922">
    <property type="entry name" value="Cytidylate_Kinase-2"/>
</dbReference>
<comment type="caution">
    <text evidence="1">The sequence shown here is derived from an EMBL/GenBank/DDBJ whole genome shotgun (WGS) entry which is preliminary data.</text>
</comment>
<reference evidence="2" key="1">
    <citation type="journal article" date="2019" name="Int. J. Syst. Evol. Microbiol.">
        <title>The Global Catalogue of Microorganisms (GCM) 10K type strain sequencing project: providing services to taxonomists for standard genome sequencing and annotation.</title>
        <authorList>
            <consortium name="The Broad Institute Genomics Platform"/>
            <consortium name="The Broad Institute Genome Sequencing Center for Infectious Disease"/>
            <person name="Wu L."/>
            <person name="Ma J."/>
        </authorList>
    </citation>
    <scope>NUCLEOTIDE SEQUENCE [LARGE SCALE GENOMIC DNA]</scope>
    <source>
        <strain evidence="2">CGMCC 1.12769</strain>
    </source>
</reference>
<sequence>MINRIHILGASGSGTSTLGNQLSLILPHVNFDSDDYFWSEKFTVPREREGRIKLLKTDLSNQKNWILSGAVCGWGDELKDYFDLVIFVFTPKNIRLQRLKRREFQRYGDDILPGGSKYEQSQTFYEWASQYDEAGFEIRSKYLHEHWMSELTCPILRIEGDHSVRERVNMILNYLKTNDNSYDTRHLI</sequence>
<gene>
    <name evidence="1" type="primary">yqaC</name>
    <name evidence="1" type="ORF">GCM10008013_15620</name>
</gene>
<dbReference type="NCBIfam" id="NF004861">
    <property type="entry name" value="PRK06217.1"/>
    <property type="match status" value="1"/>
</dbReference>
<dbReference type="PANTHER" id="PTHR37816:SF2">
    <property type="entry name" value="DNA TOPOLOGY MODULATION PROTEIN FLAR-RELATED PROTEIN"/>
    <property type="match status" value="1"/>
</dbReference>
<evidence type="ECO:0000313" key="2">
    <source>
        <dbReference type="Proteomes" id="UP000659344"/>
    </source>
</evidence>
<dbReference type="RefSeq" id="WP_188537417.1">
    <property type="nucleotide sequence ID" value="NZ_BMFT01000001.1"/>
</dbReference>
<dbReference type="SUPFAM" id="SSF52540">
    <property type="entry name" value="P-loop containing nucleoside triphosphate hydrolases"/>
    <property type="match status" value="1"/>
</dbReference>
<keyword evidence="2" id="KW-1185">Reference proteome</keyword>
<dbReference type="PANTHER" id="PTHR37816">
    <property type="entry name" value="YALI0E33011P"/>
    <property type="match status" value="1"/>
</dbReference>
<dbReference type="EMBL" id="BMFT01000001">
    <property type="protein sequence ID" value="GGH19147.1"/>
    <property type="molecule type" value="Genomic_DNA"/>
</dbReference>
<evidence type="ECO:0000313" key="1">
    <source>
        <dbReference type="EMBL" id="GGH19147.1"/>
    </source>
</evidence>
<dbReference type="Proteomes" id="UP000659344">
    <property type="component" value="Unassembled WGS sequence"/>
</dbReference>
<proteinExistence type="predicted"/>
<evidence type="ECO:0008006" key="3">
    <source>
        <dbReference type="Google" id="ProtNLM"/>
    </source>
</evidence>
<accession>A0ABQ1YC28</accession>
<dbReference type="Gene3D" id="3.40.50.300">
    <property type="entry name" value="P-loop containing nucleotide triphosphate hydrolases"/>
    <property type="match status" value="1"/>
</dbReference>
<protein>
    <recommendedName>
        <fullName evidence="3">Adenylate kinase</fullName>
    </recommendedName>
</protein>
<name>A0ABQ1YC28_9BACL</name>
<organism evidence="1 2">
    <name type="scientific">Paenibacillus segetis</name>
    <dbReference type="NCBI Taxonomy" id="1325360"/>
    <lineage>
        <taxon>Bacteria</taxon>
        <taxon>Bacillati</taxon>
        <taxon>Bacillota</taxon>
        <taxon>Bacilli</taxon>
        <taxon>Bacillales</taxon>
        <taxon>Paenibacillaceae</taxon>
        <taxon>Paenibacillus</taxon>
    </lineage>
</organism>